<organism evidence="2 3">
    <name type="scientific">Hanseniaspora valbyensis NRRL Y-1626</name>
    <dbReference type="NCBI Taxonomy" id="766949"/>
    <lineage>
        <taxon>Eukaryota</taxon>
        <taxon>Fungi</taxon>
        <taxon>Dikarya</taxon>
        <taxon>Ascomycota</taxon>
        <taxon>Saccharomycotina</taxon>
        <taxon>Saccharomycetes</taxon>
        <taxon>Saccharomycodales</taxon>
        <taxon>Saccharomycodaceae</taxon>
        <taxon>Hanseniaspora</taxon>
    </lineage>
</organism>
<sequence>MNMNDISPKIEAVSLAPSASESDIPVASSVSTSTTMDNSQSSKNLSKQKKNTSSSAKLKKQRDCNSSSVLSSASSRKSQYAGTSFGLATPVLESFPKPSF</sequence>
<dbReference type="EMBL" id="LXPE01000294">
    <property type="protein sequence ID" value="OBA25005.1"/>
    <property type="molecule type" value="Genomic_DNA"/>
</dbReference>
<feature type="compositionally biased region" description="Low complexity" evidence="1">
    <location>
        <begin position="66"/>
        <end position="78"/>
    </location>
</feature>
<dbReference type="Proteomes" id="UP000092321">
    <property type="component" value="Unassembled WGS sequence"/>
</dbReference>
<protein>
    <submittedName>
        <fullName evidence="2">Uncharacterized protein</fullName>
    </submittedName>
</protein>
<accession>A0A1B7T8F7</accession>
<reference evidence="3" key="1">
    <citation type="journal article" date="2016" name="Proc. Natl. Acad. Sci. U.S.A.">
        <title>Comparative genomics of biotechnologically important yeasts.</title>
        <authorList>
            <person name="Riley R."/>
            <person name="Haridas S."/>
            <person name="Wolfe K.H."/>
            <person name="Lopes M.R."/>
            <person name="Hittinger C.T."/>
            <person name="Goeker M."/>
            <person name="Salamov A.A."/>
            <person name="Wisecaver J.H."/>
            <person name="Long T.M."/>
            <person name="Calvey C.H."/>
            <person name="Aerts A.L."/>
            <person name="Barry K.W."/>
            <person name="Choi C."/>
            <person name="Clum A."/>
            <person name="Coughlan A.Y."/>
            <person name="Deshpande S."/>
            <person name="Douglass A.P."/>
            <person name="Hanson S.J."/>
            <person name="Klenk H.-P."/>
            <person name="LaButti K.M."/>
            <person name="Lapidus A."/>
            <person name="Lindquist E.A."/>
            <person name="Lipzen A.M."/>
            <person name="Meier-Kolthoff J.P."/>
            <person name="Ohm R.A."/>
            <person name="Otillar R.P."/>
            <person name="Pangilinan J.L."/>
            <person name="Peng Y."/>
            <person name="Rokas A."/>
            <person name="Rosa C.A."/>
            <person name="Scheuner C."/>
            <person name="Sibirny A.A."/>
            <person name="Slot J.C."/>
            <person name="Stielow J.B."/>
            <person name="Sun H."/>
            <person name="Kurtzman C.P."/>
            <person name="Blackwell M."/>
            <person name="Grigoriev I.V."/>
            <person name="Jeffries T.W."/>
        </authorList>
    </citation>
    <scope>NUCLEOTIDE SEQUENCE [LARGE SCALE GENOMIC DNA]</scope>
    <source>
        <strain evidence="3">NRRL Y-1626</strain>
    </source>
</reference>
<evidence type="ECO:0000313" key="3">
    <source>
        <dbReference type="Proteomes" id="UP000092321"/>
    </source>
</evidence>
<name>A0A1B7T8F7_9ASCO</name>
<proteinExistence type="predicted"/>
<dbReference type="AlphaFoldDB" id="A0A1B7T8F7"/>
<evidence type="ECO:0000256" key="1">
    <source>
        <dbReference type="SAM" id="MobiDB-lite"/>
    </source>
</evidence>
<feature type="compositionally biased region" description="Polar residues" evidence="1">
    <location>
        <begin position="28"/>
        <end position="37"/>
    </location>
</feature>
<evidence type="ECO:0000313" key="2">
    <source>
        <dbReference type="EMBL" id="OBA25005.1"/>
    </source>
</evidence>
<feature type="region of interest" description="Disordered" evidence="1">
    <location>
        <begin position="15"/>
        <end position="81"/>
    </location>
</feature>
<comment type="caution">
    <text evidence="2">The sequence shown here is derived from an EMBL/GenBank/DDBJ whole genome shotgun (WGS) entry which is preliminary data.</text>
</comment>
<gene>
    <name evidence="2" type="ORF">HANVADRAFT_54180</name>
</gene>
<feature type="compositionally biased region" description="Low complexity" evidence="1">
    <location>
        <begin position="38"/>
        <end position="55"/>
    </location>
</feature>
<keyword evidence="3" id="KW-1185">Reference proteome</keyword>